<dbReference type="EMBL" id="CAJHUC010002924">
    <property type="protein sequence ID" value="CAD7704539.1"/>
    <property type="molecule type" value="Genomic_DNA"/>
</dbReference>
<dbReference type="SUPFAM" id="SSF54364">
    <property type="entry name" value="Translation initiation factor IF3, N-terminal domain"/>
    <property type="match status" value="1"/>
</dbReference>
<reference evidence="7" key="1">
    <citation type="submission" date="2020-12" db="EMBL/GenBank/DDBJ databases">
        <authorList>
            <person name="Iha C."/>
        </authorList>
    </citation>
    <scope>NUCLEOTIDE SEQUENCE</scope>
</reference>
<evidence type="ECO:0000313" key="7">
    <source>
        <dbReference type="EMBL" id="CAD7704539.1"/>
    </source>
</evidence>
<feature type="compositionally biased region" description="Pro residues" evidence="4">
    <location>
        <begin position="56"/>
        <end position="71"/>
    </location>
</feature>
<dbReference type="PANTHER" id="PTHR10938:SF0">
    <property type="entry name" value="TRANSLATION INITIATION FACTOR IF-3, MITOCHONDRIAL"/>
    <property type="match status" value="1"/>
</dbReference>
<comment type="caution">
    <text evidence="7">The sequence shown here is derived from an EMBL/GenBank/DDBJ whole genome shotgun (WGS) entry which is preliminary data.</text>
</comment>
<feature type="domain" description="Translation initiation factor 3 N-terminal" evidence="6">
    <location>
        <begin position="128"/>
        <end position="197"/>
    </location>
</feature>
<dbReference type="GO" id="GO:0003743">
    <property type="term" value="F:translation initiation factor activity"/>
    <property type="evidence" value="ECO:0007669"/>
    <property type="project" value="UniProtKB-KW"/>
</dbReference>
<dbReference type="GO" id="GO:0032790">
    <property type="term" value="P:ribosome disassembly"/>
    <property type="evidence" value="ECO:0007669"/>
    <property type="project" value="TreeGrafter"/>
</dbReference>
<dbReference type="InterPro" id="IPR036788">
    <property type="entry name" value="T_IF-3_C_sf"/>
</dbReference>
<dbReference type="InterPro" id="IPR036787">
    <property type="entry name" value="T_IF-3_N_sf"/>
</dbReference>
<dbReference type="Pfam" id="PF00707">
    <property type="entry name" value="IF3_C"/>
    <property type="match status" value="1"/>
</dbReference>
<evidence type="ECO:0000256" key="2">
    <source>
        <dbReference type="ARBA" id="ARBA00022540"/>
    </source>
</evidence>
<feature type="region of interest" description="Disordered" evidence="4">
    <location>
        <begin position="49"/>
        <end position="122"/>
    </location>
</feature>
<evidence type="ECO:0000259" key="6">
    <source>
        <dbReference type="Pfam" id="PF05198"/>
    </source>
</evidence>
<keyword evidence="2" id="KW-0396">Initiation factor</keyword>
<dbReference type="InterPro" id="IPR001288">
    <property type="entry name" value="Translation_initiation_fac_3"/>
</dbReference>
<evidence type="ECO:0000256" key="3">
    <source>
        <dbReference type="ARBA" id="ARBA00022917"/>
    </source>
</evidence>
<keyword evidence="3" id="KW-0648">Protein biosynthesis</keyword>
<dbReference type="InterPro" id="IPR019814">
    <property type="entry name" value="Translation_initiation_fac_3_N"/>
</dbReference>
<dbReference type="SUPFAM" id="SSF55200">
    <property type="entry name" value="Translation initiation factor IF3, C-terminal domain"/>
    <property type="match status" value="1"/>
</dbReference>
<sequence length="293" mass="32306">MAHIAQLRWRLAARSDGTVLCRRVAPMGGRGAFVLRGLGRDAARMVVECKSAGARPRPPATRPRPPGPRPSAPGSRPKPGGGSPKPGGGGLRPGGNRPSQGGSRSSEDGRGNRGGIKDKNRAGMGVYINEEITAPEVRLLGQDKDMLGVMPTSEALERAQEEGVDLILVSPNASPPVCRLLEWGKYKYMLEKESKEKRKKQRDARVEVKVLKMRPGTDTHDYNVRLRKAQLELSKGNRVKVMCQFRGREHQFREMGYQLLERFIADLGEGFLLEKRPRMEGGVLTMLLAPEKK</sequence>
<evidence type="ECO:0008006" key="9">
    <source>
        <dbReference type="Google" id="ProtNLM"/>
    </source>
</evidence>
<dbReference type="Pfam" id="PF05198">
    <property type="entry name" value="IF3_N"/>
    <property type="match status" value="1"/>
</dbReference>
<dbReference type="Gene3D" id="3.10.20.80">
    <property type="entry name" value="Translation initiation factor 3 (IF-3), N-terminal domain"/>
    <property type="match status" value="1"/>
</dbReference>
<dbReference type="InterPro" id="IPR019815">
    <property type="entry name" value="Translation_initiation_fac_3_C"/>
</dbReference>
<dbReference type="HAMAP" id="MF_00080">
    <property type="entry name" value="IF_3"/>
    <property type="match status" value="1"/>
</dbReference>
<dbReference type="Gene3D" id="3.30.110.10">
    <property type="entry name" value="Translation initiation factor 3 (IF-3), C-terminal domain"/>
    <property type="match status" value="1"/>
</dbReference>
<name>A0A8S1JBR3_9CHLO</name>
<dbReference type="PANTHER" id="PTHR10938">
    <property type="entry name" value="TRANSLATION INITIATION FACTOR IF-3"/>
    <property type="match status" value="1"/>
</dbReference>
<dbReference type="GO" id="GO:0043022">
    <property type="term" value="F:ribosome binding"/>
    <property type="evidence" value="ECO:0007669"/>
    <property type="project" value="TreeGrafter"/>
</dbReference>
<dbReference type="GO" id="GO:0005737">
    <property type="term" value="C:cytoplasm"/>
    <property type="evidence" value="ECO:0007669"/>
    <property type="project" value="UniProtKB-ARBA"/>
</dbReference>
<dbReference type="Proteomes" id="UP000708148">
    <property type="component" value="Unassembled WGS sequence"/>
</dbReference>
<comment type="similarity">
    <text evidence="1">Belongs to the IF-3 family.</text>
</comment>
<dbReference type="NCBIfam" id="TIGR00168">
    <property type="entry name" value="infC"/>
    <property type="match status" value="1"/>
</dbReference>
<evidence type="ECO:0000313" key="8">
    <source>
        <dbReference type="Proteomes" id="UP000708148"/>
    </source>
</evidence>
<evidence type="ECO:0000259" key="5">
    <source>
        <dbReference type="Pfam" id="PF00707"/>
    </source>
</evidence>
<proteinExistence type="inferred from homology"/>
<accession>A0A8S1JBR3</accession>
<gene>
    <name evidence="7" type="ORF">OSTQU699_LOCUS9894</name>
</gene>
<organism evidence="7 8">
    <name type="scientific">Ostreobium quekettii</name>
    <dbReference type="NCBI Taxonomy" id="121088"/>
    <lineage>
        <taxon>Eukaryota</taxon>
        <taxon>Viridiplantae</taxon>
        <taxon>Chlorophyta</taxon>
        <taxon>core chlorophytes</taxon>
        <taxon>Ulvophyceae</taxon>
        <taxon>TCBD clade</taxon>
        <taxon>Bryopsidales</taxon>
        <taxon>Ostreobineae</taxon>
        <taxon>Ostreobiaceae</taxon>
        <taxon>Ostreobium</taxon>
    </lineage>
</organism>
<evidence type="ECO:0000256" key="4">
    <source>
        <dbReference type="SAM" id="MobiDB-lite"/>
    </source>
</evidence>
<dbReference type="AlphaFoldDB" id="A0A8S1JBR3"/>
<feature type="domain" description="Translation initiation factor 3 C-terminal" evidence="5">
    <location>
        <begin position="206"/>
        <end position="291"/>
    </location>
</feature>
<protein>
    <recommendedName>
        <fullName evidence="9">Translation initiation factor IF-3</fullName>
    </recommendedName>
</protein>
<evidence type="ECO:0000256" key="1">
    <source>
        <dbReference type="ARBA" id="ARBA00005439"/>
    </source>
</evidence>
<feature type="compositionally biased region" description="Gly residues" evidence="4">
    <location>
        <begin position="79"/>
        <end position="93"/>
    </location>
</feature>
<dbReference type="OrthoDB" id="21573at2759"/>
<keyword evidence="8" id="KW-1185">Reference proteome</keyword>
<feature type="compositionally biased region" description="Basic and acidic residues" evidence="4">
    <location>
        <begin position="105"/>
        <end position="121"/>
    </location>
</feature>